<dbReference type="EMBL" id="VTPC01090745">
    <property type="protein sequence ID" value="KAF2881386.1"/>
    <property type="molecule type" value="Genomic_DNA"/>
</dbReference>
<evidence type="ECO:0000313" key="7">
    <source>
        <dbReference type="EMBL" id="KAF2881386.1"/>
    </source>
</evidence>
<dbReference type="GO" id="GO:0022857">
    <property type="term" value="F:transmembrane transporter activity"/>
    <property type="evidence" value="ECO:0007669"/>
    <property type="project" value="InterPro"/>
</dbReference>
<organism evidence="7 8">
    <name type="scientific">Ignelater luminosus</name>
    <name type="common">Cucubano</name>
    <name type="synonym">Pyrophorus luminosus</name>
    <dbReference type="NCBI Taxonomy" id="2038154"/>
    <lineage>
        <taxon>Eukaryota</taxon>
        <taxon>Metazoa</taxon>
        <taxon>Ecdysozoa</taxon>
        <taxon>Arthropoda</taxon>
        <taxon>Hexapoda</taxon>
        <taxon>Insecta</taxon>
        <taxon>Pterygota</taxon>
        <taxon>Neoptera</taxon>
        <taxon>Endopterygota</taxon>
        <taxon>Coleoptera</taxon>
        <taxon>Polyphaga</taxon>
        <taxon>Elateriformia</taxon>
        <taxon>Elateroidea</taxon>
        <taxon>Elateridae</taxon>
        <taxon>Agrypninae</taxon>
        <taxon>Pyrophorini</taxon>
        <taxon>Ignelater</taxon>
    </lineage>
</organism>
<evidence type="ECO:0000256" key="3">
    <source>
        <dbReference type="ARBA" id="ARBA00022989"/>
    </source>
</evidence>
<dbReference type="Pfam" id="PF00083">
    <property type="entry name" value="Sugar_tr"/>
    <property type="match status" value="1"/>
</dbReference>
<dbReference type="Gene3D" id="1.20.1250.20">
    <property type="entry name" value="MFS general substrate transporter like domains"/>
    <property type="match status" value="1"/>
</dbReference>
<keyword evidence="8" id="KW-1185">Reference proteome</keyword>
<accession>A0A8K0G0B0</accession>
<feature type="domain" description="Major facilitator superfamily (MFS) profile" evidence="6">
    <location>
        <begin position="41"/>
        <end position="482"/>
    </location>
</feature>
<evidence type="ECO:0000256" key="4">
    <source>
        <dbReference type="ARBA" id="ARBA00023136"/>
    </source>
</evidence>
<comment type="subcellular location">
    <subcellularLocation>
        <location evidence="1">Membrane</location>
        <topology evidence="1">Multi-pass membrane protein</topology>
    </subcellularLocation>
</comment>
<dbReference type="AlphaFoldDB" id="A0A8K0G0B0"/>
<dbReference type="InterPro" id="IPR005828">
    <property type="entry name" value="MFS_sugar_transport-like"/>
</dbReference>
<keyword evidence="3 5" id="KW-1133">Transmembrane helix</keyword>
<dbReference type="PROSITE" id="PS50850">
    <property type="entry name" value="MFS"/>
    <property type="match status" value="1"/>
</dbReference>
<evidence type="ECO:0000256" key="5">
    <source>
        <dbReference type="SAM" id="Phobius"/>
    </source>
</evidence>
<feature type="transmembrane region" description="Helical" evidence="5">
    <location>
        <begin position="112"/>
        <end position="132"/>
    </location>
</feature>
<dbReference type="PANTHER" id="PTHR24064">
    <property type="entry name" value="SOLUTE CARRIER FAMILY 22 MEMBER"/>
    <property type="match status" value="1"/>
</dbReference>
<feature type="transmembrane region" description="Helical" evidence="5">
    <location>
        <begin position="429"/>
        <end position="451"/>
    </location>
</feature>
<keyword evidence="4 5" id="KW-0472">Membrane</keyword>
<dbReference type="InterPro" id="IPR036259">
    <property type="entry name" value="MFS_trans_sf"/>
</dbReference>
<reference evidence="7" key="1">
    <citation type="submission" date="2019-08" db="EMBL/GenBank/DDBJ databases">
        <title>The genome of the North American firefly Photinus pyralis.</title>
        <authorList>
            <consortium name="Photinus pyralis genome working group"/>
            <person name="Fallon T.R."/>
            <person name="Sander Lower S.E."/>
            <person name="Weng J.-K."/>
        </authorList>
    </citation>
    <scope>NUCLEOTIDE SEQUENCE</scope>
    <source>
        <strain evidence="7">TRF0915ILg1</strain>
        <tissue evidence="7">Whole body</tissue>
    </source>
</reference>
<dbReference type="OrthoDB" id="5296287at2759"/>
<sequence>MPNLRKHRTKYQSIVLTAKDDPNNDIVQKSIGVMGRWHIWVCFVIFLVKFPVAWHQLSIVFVAPPITFTCADNSTDKCSANCSSHVFNRSVFTETIATQWDLVCEKTQLANFAQTVTMLGILFGNLLFGILSDKFGRRIPLVIAVVIQVVSGTAAAFSPWFWLFLVLRFICASATGGTMVTSFVLVMELIGTKWRTALGILYQIPFNLGHLTLALMGYFLRDWRYFQLAISIPSVILIAYYWVLPESPRWLLAVGKSEEAIKVMENAAHHNGLSTASIKNDVNTYMQKQEASQQQAGKLFDLVRTPNMRSKTFCVSFNWIVCGLCFFGVAQFIGQLGGNIFVNVAFSAVIQIPGTFFSIWSMKSLGRRYTLMGANLIAGCSCLLIALVPAHPTWPKAALGCFGMFGLSVSFPTVYIFSGELYPTVIRNIGVGTSSMCARIGSMLAPFVAGLAGYEPWIPPVIFGIVPLIGAILCLRLPETLDCKLPETLQDAEMFGKKIKAHSNGTAAKVDETEMS</sequence>
<proteinExistence type="predicted"/>
<feature type="transmembrane region" description="Helical" evidence="5">
    <location>
        <begin position="372"/>
        <end position="391"/>
    </location>
</feature>
<dbReference type="Proteomes" id="UP000801492">
    <property type="component" value="Unassembled WGS sequence"/>
</dbReference>
<feature type="transmembrane region" description="Helical" evidence="5">
    <location>
        <begin position="397"/>
        <end position="417"/>
    </location>
</feature>
<protein>
    <recommendedName>
        <fullName evidence="6">Major facilitator superfamily (MFS) profile domain-containing protein</fullName>
    </recommendedName>
</protein>
<feature type="transmembrane region" description="Helical" evidence="5">
    <location>
        <begin position="225"/>
        <end position="243"/>
    </location>
</feature>
<feature type="transmembrane region" description="Helical" evidence="5">
    <location>
        <begin position="163"/>
        <end position="186"/>
    </location>
</feature>
<comment type="caution">
    <text evidence="7">The sequence shown here is derived from an EMBL/GenBank/DDBJ whole genome shotgun (WGS) entry which is preliminary data.</text>
</comment>
<evidence type="ECO:0000256" key="1">
    <source>
        <dbReference type="ARBA" id="ARBA00004141"/>
    </source>
</evidence>
<dbReference type="CDD" id="cd17317">
    <property type="entry name" value="MFS_SLC22"/>
    <property type="match status" value="1"/>
</dbReference>
<feature type="transmembrane region" description="Helical" evidence="5">
    <location>
        <begin position="457"/>
        <end position="475"/>
    </location>
</feature>
<feature type="transmembrane region" description="Helical" evidence="5">
    <location>
        <begin position="139"/>
        <end position="157"/>
    </location>
</feature>
<evidence type="ECO:0000256" key="2">
    <source>
        <dbReference type="ARBA" id="ARBA00022692"/>
    </source>
</evidence>
<feature type="transmembrane region" description="Helical" evidence="5">
    <location>
        <begin position="313"/>
        <end position="334"/>
    </location>
</feature>
<feature type="transmembrane region" description="Helical" evidence="5">
    <location>
        <begin position="198"/>
        <end position="219"/>
    </location>
</feature>
<dbReference type="InterPro" id="IPR020846">
    <property type="entry name" value="MFS_dom"/>
</dbReference>
<evidence type="ECO:0000259" key="6">
    <source>
        <dbReference type="PROSITE" id="PS50850"/>
    </source>
</evidence>
<gene>
    <name evidence="7" type="ORF">ILUMI_24784</name>
</gene>
<evidence type="ECO:0000313" key="8">
    <source>
        <dbReference type="Proteomes" id="UP000801492"/>
    </source>
</evidence>
<feature type="transmembrane region" description="Helical" evidence="5">
    <location>
        <begin position="37"/>
        <end position="54"/>
    </location>
</feature>
<keyword evidence="2 5" id="KW-0812">Transmembrane</keyword>
<name>A0A8K0G0B0_IGNLU</name>
<dbReference type="GO" id="GO:0016020">
    <property type="term" value="C:membrane"/>
    <property type="evidence" value="ECO:0007669"/>
    <property type="project" value="UniProtKB-SubCell"/>
</dbReference>
<dbReference type="SUPFAM" id="SSF103473">
    <property type="entry name" value="MFS general substrate transporter"/>
    <property type="match status" value="1"/>
</dbReference>
<feature type="transmembrane region" description="Helical" evidence="5">
    <location>
        <begin position="340"/>
        <end position="360"/>
    </location>
</feature>